<protein>
    <submittedName>
        <fullName evidence="2">Uncharacterized protein</fullName>
    </submittedName>
</protein>
<feature type="compositionally biased region" description="Basic and acidic residues" evidence="1">
    <location>
        <begin position="64"/>
        <end position="80"/>
    </location>
</feature>
<dbReference type="EMBL" id="CAADFH010000035">
    <property type="protein sequence ID" value="VFJ93878.1"/>
    <property type="molecule type" value="Genomic_DNA"/>
</dbReference>
<proteinExistence type="predicted"/>
<accession>A0A450UMW4</accession>
<organism evidence="2">
    <name type="scientific">Candidatus Kentrum sp. LFY</name>
    <dbReference type="NCBI Taxonomy" id="2126342"/>
    <lineage>
        <taxon>Bacteria</taxon>
        <taxon>Pseudomonadati</taxon>
        <taxon>Pseudomonadota</taxon>
        <taxon>Gammaproteobacteria</taxon>
        <taxon>Candidatus Kentrum</taxon>
    </lineage>
</organism>
<evidence type="ECO:0000256" key="1">
    <source>
        <dbReference type="SAM" id="MobiDB-lite"/>
    </source>
</evidence>
<feature type="region of interest" description="Disordered" evidence="1">
    <location>
        <begin position="37"/>
        <end position="89"/>
    </location>
</feature>
<sequence length="89" mass="10275">MHCTIRFEHPKSLRMDRVLENGVIEKESSRWFPNGSLGTSGHRWLRGTGGPMNPKPIGGFPFKVSEEQKSRENRWVRQDPPRFSLGAKR</sequence>
<reference evidence="2" key="1">
    <citation type="submission" date="2019-02" db="EMBL/GenBank/DDBJ databases">
        <authorList>
            <person name="Gruber-Vodicka R. H."/>
            <person name="Seah K. B. B."/>
        </authorList>
    </citation>
    <scope>NUCLEOTIDE SEQUENCE</scope>
    <source>
        <strain evidence="2">BECK_M6</strain>
    </source>
</reference>
<evidence type="ECO:0000313" key="2">
    <source>
        <dbReference type="EMBL" id="VFJ93878.1"/>
    </source>
</evidence>
<gene>
    <name evidence="2" type="ORF">BECKLFY1418A_GA0070994_10357</name>
</gene>
<dbReference type="AlphaFoldDB" id="A0A450UMW4"/>
<name>A0A450UMW4_9GAMM</name>